<dbReference type="RefSeq" id="WP_379047955.1">
    <property type="nucleotide sequence ID" value="NZ_JBHSKW010000069.1"/>
</dbReference>
<dbReference type="EMBL" id="JBHULV010000050">
    <property type="protein sequence ID" value="MFD2732948.1"/>
    <property type="molecule type" value="Genomic_DNA"/>
</dbReference>
<dbReference type="Proteomes" id="UP001597546">
    <property type="component" value="Unassembled WGS sequence"/>
</dbReference>
<dbReference type="Pfam" id="PF19765">
    <property type="entry name" value="DUF6252"/>
    <property type="match status" value="1"/>
</dbReference>
<name>A0ABW5TWH5_9SPHI</name>
<sequence>MKTLKKIILASIILLFTISCKKDDLPKATQTGSNNIAAKINGKVWQRKGCFGCIGGGSGISINYDDQTFFGISAQNRDLKYTVTLIIENLKSKTTCTLGNGIGNNKATNYAKVSSDFTNYINYYTTEGLIGKVTITKLDTTNKIVAGTFEFIAENENDPNDVITLTDGWFDVKYI</sequence>
<comment type="caution">
    <text evidence="2">The sequence shown here is derived from an EMBL/GenBank/DDBJ whole genome shotgun (WGS) entry which is preliminary data.</text>
</comment>
<dbReference type="InterPro" id="IPR046219">
    <property type="entry name" value="DUF6252"/>
</dbReference>
<gene>
    <name evidence="2" type="ORF">ACFSSE_14655</name>
</gene>
<proteinExistence type="predicted"/>
<keyword evidence="1" id="KW-0732">Signal</keyword>
<evidence type="ECO:0000256" key="1">
    <source>
        <dbReference type="SAM" id="SignalP"/>
    </source>
</evidence>
<reference evidence="3" key="1">
    <citation type="journal article" date="2019" name="Int. J. Syst. Evol. Microbiol.">
        <title>The Global Catalogue of Microorganisms (GCM) 10K type strain sequencing project: providing services to taxonomists for standard genome sequencing and annotation.</title>
        <authorList>
            <consortium name="The Broad Institute Genomics Platform"/>
            <consortium name="The Broad Institute Genome Sequencing Center for Infectious Disease"/>
            <person name="Wu L."/>
            <person name="Ma J."/>
        </authorList>
    </citation>
    <scope>NUCLEOTIDE SEQUENCE [LARGE SCALE GENOMIC DNA]</scope>
    <source>
        <strain evidence="3">KCTC 42456</strain>
    </source>
</reference>
<protein>
    <submittedName>
        <fullName evidence="2">DUF6252 family protein</fullName>
    </submittedName>
</protein>
<feature type="signal peptide" evidence="1">
    <location>
        <begin position="1"/>
        <end position="21"/>
    </location>
</feature>
<feature type="chain" id="PRO_5046715899" evidence="1">
    <location>
        <begin position="22"/>
        <end position="175"/>
    </location>
</feature>
<evidence type="ECO:0000313" key="2">
    <source>
        <dbReference type="EMBL" id="MFD2732948.1"/>
    </source>
</evidence>
<evidence type="ECO:0000313" key="3">
    <source>
        <dbReference type="Proteomes" id="UP001597546"/>
    </source>
</evidence>
<keyword evidence="3" id="KW-1185">Reference proteome</keyword>
<organism evidence="2 3">
    <name type="scientific">Pedobacter alpinus</name>
    <dbReference type="NCBI Taxonomy" id="1590643"/>
    <lineage>
        <taxon>Bacteria</taxon>
        <taxon>Pseudomonadati</taxon>
        <taxon>Bacteroidota</taxon>
        <taxon>Sphingobacteriia</taxon>
        <taxon>Sphingobacteriales</taxon>
        <taxon>Sphingobacteriaceae</taxon>
        <taxon>Pedobacter</taxon>
    </lineage>
</organism>
<accession>A0ABW5TWH5</accession>
<dbReference type="PROSITE" id="PS51257">
    <property type="entry name" value="PROKAR_LIPOPROTEIN"/>
    <property type="match status" value="1"/>
</dbReference>